<feature type="region of interest" description="Disordered" evidence="1">
    <location>
        <begin position="1"/>
        <end position="22"/>
    </location>
</feature>
<accession>A0A1B1UYI6</accession>
<reference evidence="3 4" key="2">
    <citation type="submission" date="2023-08" db="EMBL/GenBank/DDBJ databases">
        <title>Genomic surveillance of Staphylococcus haemolyticus neonatal outbreak in southern France.</title>
        <authorList>
            <person name="Magnan C."/>
            <person name="Morsli M."/>
            <person name="Thiery B."/>
            <person name="Salipante F."/>
            <person name="Attar J."/>
            <person name="Massimo D.M."/>
            <person name="Ory J."/>
            <person name="Pantel A."/>
            <person name="Lavigne J.-P."/>
        </authorList>
    </citation>
    <scope>NUCLEOTIDE SEQUENCE [LARGE SCALE GENOMIC DNA]</scope>
    <source>
        <strain evidence="3 4">NSH026</strain>
    </source>
</reference>
<dbReference type="EMBL" id="JAVSOO010000009">
    <property type="protein sequence ID" value="MDT4286390.1"/>
    <property type="molecule type" value="Genomic_DNA"/>
</dbReference>
<evidence type="ECO:0000313" key="3">
    <source>
        <dbReference type="EMBL" id="MDT4286390.1"/>
    </source>
</evidence>
<dbReference type="KEGG" id="shh:ShL2_00049"/>
<evidence type="ECO:0000256" key="1">
    <source>
        <dbReference type="SAM" id="MobiDB-lite"/>
    </source>
</evidence>
<reference evidence="2" key="1">
    <citation type="submission" date="2016-05" db="EMBL/GenBank/DDBJ databases">
        <title>Clue for the horizontal gene transfer of serine-aspartate repeat gene from a novel composite staphylococcal cassette chromosome of Staphylococcus haemolyticus.</title>
        <authorList>
            <person name="Wu Z."/>
            <person name="Xue H."/>
            <person name="Zhao X."/>
        </authorList>
    </citation>
    <scope>NUCLEOTIDE SEQUENCE</scope>
    <source>
        <strain evidence="2">BC05211</strain>
    </source>
</reference>
<dbReference type="RefSeq" id="WP_016930484.1">
    <property type="nucleotide sequence ID" value="NZ_BKAY01000005.1"/>
</dbReference>
<dbReference type="GeneID" id="93781964"/>
<dbReference type="EMBL" id="KX181861">
    <property type="protein sequence ID" value="ANW08145.1"/>
    <property type="molecule type" value="Genomic_DNA"/>
</dbReference>
<evidence type="ECO:0000313" key="2">
    <source>
        <dbReference type="EMBL" id="ANW08145.1"/>
    </source>
</evidence>
<sequence length="55" mass="6614">MSQTDYQIKPDNIKGNSEETSSISKISYEIENANNKSLKKWQMLFDGWFYDYIWK</sequence>
<evidence type="ECO:0000313" key="4">
    <source>
        <dbReference type="Proteomes" id="UP001269271"/>
    </source>
</evidence>
<dbReference type="Proteomes" id="UP001269271">
    <property type="component" value="Unassembled WGS sequence"/>
</dbReference>
<proteinExistence type="predicted"/>
<organism evidence="2">
    <name type="scientific">Staphylococcus haemolyticus</name>
    <dbReference type="NCBI Taxonomy" id="1283"/>
    <lineage>
        <taxon>Bacteria</taxon>
        <taxon>Bacillati</taxon>
        <taxon>Bacillota</taxon>
        <taxon>Bacilli</taxon>
        <taxon>Bacillales</taxon>
        <taxon>Staphylococcaceae</taxon>
        <taxon>Staphylococcus</taxon>
    </lineage>
</organism>
<dbReference type="PATRIC" id="fig|1283.47.peg.846"/>
<keyword evidence="4" id="KW-1185">Reference proteome</keyword>
<name>A0A1B1UYI6_STAHA</name>
<dbReference type="AlphaFoldDB" id="A0A1B1UYI6"/>
<gene>
    <name evidence="3" type="ORF">RO950_05085</name>
</gene>
<protein>
    <submittedName>
        <fullName evidence="2">Uncharacterized protein</fullName>
    </submittedName>
</protein>